<dbReference type="Proteomes" id="UP001058271">
    <property type="component" value="Chromosome"/>
</dbReference>
<organism evidence="1 2">
    <name type="scientific">Dactylosporangium roseum</name>
    <dbReference type="NCBI Taxonomy" id="47989"/>
    <lineage>
        <taxon>Bacteria</taxon>
        <taxon>Bacillati</taxon>
        <taxon>Actinomycetota</taxon>
        <taxon>Actinomycetes</taxon>
        <taxon>Micromonosporales</taxon>
        <taxon>Micromonosporaceae</taxon>
        <taxon>Dactylosporangium</taxon>
    </lineage>
</organism>
<evidence type="ECO:0000313" key="2">
    <source>
        <dbReference type="Proteomes" id="UP001058271"/>
    </source>
</evidence>
<protein>
    <submittedName>
        <fullName evidence="1">Uncharacterized protein</fullName>
    </submittedName>
</protein>
<reference evidence="1" key="1">
    <citation type="submission" date="2021-04" db="EMBL/GenBank/DDBJ databases">
        <title>Biosynthetic gene clusters of Dactylosporangioum roseum.</title>
        <authorList>
            <person name="Hartkoorn R.C."/>
            <person name="Beaudoing E."/>
            <person name="Hot D."/>
            <person name="Moureu S."/>
        </authorList>
    </citation>
    <scope>NUCLEOTIDE SEQUENCE</scope>
    <source>
        <strain evidence="1">NRRL B-16295</strain>
    </source>
</reference>
<sequence length="681" mass="73668">MDYESWNEAIVAHFFAPSMAQTPVYLSVDDDTLRVIAEEQGWSAATAVDDFQAAVRSVVHGPRPFVNPLQDAVRWRSRGSRGTPPFAAVLGATVLAASRMGPREGGGRGAYSYYWPLRQVLDLSGAGTVPSYGDVVPMLWEYLQEWLEAAGGAFGLPTARTRPNMENIGWSLSQAVLRGADRGRLAVFFRAIGAHPHEDIDGMELLLRLREWCKTAGRGGRLAEVAANAEAEWLLADMLHAELLRFDGTARDERGRLCLRVALTSQAGGEPFGLAVQVPPGAALPDVSAWGWQPQAGQWNWLPASWLLGPGLDVDRVVGPLRLLLPSRDCYLFRINDFLGAWASVDDAEAGVEHRILVRTHLADEVPAAAAATDGEAVLARRAVVPQGWVAFARFVPQRSASLPPPLAVLSPRAGRLATLQGGLRVHAHEPVYLTDGPPDVVVPAGGDAKVTVAGEEHLVDPTIEVALQLSGLELPAAAHEITVGPRKMTIRLVDRLRETAPRPMMGHAVHVTATGHGWLDPLPVDLREAASCPARWWSGAAAMSIHDLGETDPVQRALLRVGGEVHVLGSSARRECARIYPAAPRWLEDLGLPPSDVDLEPALVGVPFPVEWVVTVLARSRRVQWVGGARPAPGPAPTRAPDVLTRVRWRQLVTDEQRPATFPAGPDEEARWRAYVDGGL</sequence>
<proteinExistence type="predicted"/>
<name>A0ABY5Z8K4_9ACTN</name>
<dbReference type="RefSeq" id="WP_260726384.1">
    <property type="nucleotide sequence ID" value="NZ_BAAABS010000013.1"/>
</dbReference>
<dbReference type="EMBL" id="CP073721">
    <property type="protein sequence ID" value="UWZ37038.1"/>
    <property type="molecule type" value="Genomic_DNA"/>
</dbReference>
<accession>A0ABY5Z8K4</accession>
<evidence type="ECO:0000313" key="1">
    <source>
        <dbReference type="EMBL" id="UWZ37038.1"/>
    </source>
</evidence>
<gene>
    <name evidence="1" type="ORF">Drose_01550</name>
</gene>
<keyword evidence="2" id="KW-1185">Reference proteome</keyword>